<dbReference type="Pfam" id="PF22624">
    <property type="entry name" value="AASDHPPT_N"/>
    <property type="match status" value="1"/>
</dbReference>
<dbReference type="GO" id="GO:0019878">
    <property type="term" value="P:lysine biosynthetic process via aminoadipic acid"/>
    <property type="evidence" value="ECO:0007669"/>
    <property type="project" value="TreeGrafter"/>
</dbReference>
<gene>
    <name evidence="5" type="ORF">FJY75_09250</name>
</gene>
<comment type="similarity">
    <text evidence="1">Belongs to the P-Pant transferase superfamily. Gsp/Sfp/HetI/AcpT family.</text>
</comment>
<proteinExistence type="inferred from homology"/>
<evidence type="ECO:0000259" key="3">
    <source>
        <dbReference type="Pfam" id="PF01648"/>
    </source>
</evidence>
<protein>
    <submittedName>
        <fullName evidence="5">4'-phosphopantetheinyl transferase superfamily protein</fullName>
    </submittedName>
</protein>
<dbReference type="GO" id="GO:0000287">
    <property type="term" value="F:magnesium ion binding"/>
    <property type="evidence" value="ECO:0007669"/>
    <property type="project" value="InterPro"/>
</dbReference>
<feature type="domain" description="4'-phosphopantetheinyl transferase N-terminal" evidence="4">
    <location>
        <begin position="64"/>
        <end position="118"/>
    </location>
</feature>
<dbReference type="SUPFAM" id="SSF56214">
    <property type="entry name" value="4'-phosphopantetheinyl transferase"/>
    <property type="match status" value="2"/>
</dbReference>
<dbReference type="PANTHER" id="PTHR12215">
    <property type="entry name" value="PHOSPHOPANTETHEINE TRANSFERASE"/>
    <property type="match status" value="1"/>
</dbReference>
<sequence>MSAARLSRSLGPAEITIHCLDLDAPPAPGEAEGADPSDWLSAFERERLAVLPPGPRRDDFLRLRLWLRRVIAGALDRRPERLRLGRTAHGKPCLLSAEPGAAIRFNLAHAGRLALLALCPSHEVGVDLERDRPLLRVDGLARRVLSPVEREALLGLPEPDRPRAFLRLWVRKEACLKATGRGLGFGPARFSVPTTPWLEGVRVDLPPATSGEGARAATGAEARAVGPVAEVPSAAAGAEARAAAGWSPESGGSGFRCWLADLEMAPPYEAAVAVADGPPRANDA</sequence>
<evidence type="ECO:0000256" key="1">
    <source>
        <dbReference type="ARBA" id="ARBA00010990"/>
    </source>
</evidence>
<evidence type="ECO:0000256" key="2">
    <source>
        <dbReference type="ARBA" id="ARBA00022679"/>
    </source>
</evidence>
<feature type="domain" description="4'-phosphopantetheinyl transferase" evidence="3">
    <location>
        <begin position="124"/>
        <end position="197"/>
    </location>
</feature>
<keyword evidence="2 5" id="KW-0808">Transferase</keyword>
<evidence type="ECO:0000313" key="5">
    <source>
        <dbReference type="EMBL" id="MBM3318024.1"/>
    </source>
</evidence>
<evidence type="ECO:0000313" key="6">
    <source>
        <dbReference type="Proteomes" id="UP000748308"/>
    </source>
</evidence>
<dbReference type="InterPro" id="IPR037143">
    <property type="entry name" value="4-PPantetheinyl_Trfase_dom_sf"/>
</dbReference>
<dbReference type="InterPro" id="IPR055066">
    <property type="entry name" value="AASDHPPT_N"/>
</dbReference>
<dbReference type="InterPro" id="IPR050559">
    <property type="entry name" value="P-Pant_transferase_sf"/>
</dbReference>
<accession>A0A937XCF8</accession>
<dbReference type="GO" id="GO:0008897">
    <property type="term" value="F:holo-[acyl-carrier-protein] synthase activity"/>
    <property type="evidence" value="ECO:0007669"/>
    <property type="project" value="InterPro"/>
</dbReference>
<dbReference type="EMBL" id="VGIY01000242">
    <property type="protein sequence ID" value="MBM3318024.1"/>
    <property type="molecule type" value="Genomic_DNA"/>
</dbReference>
<reference evidence="5" key="1">
    <citation type="submission" date="2019-03" db="EMBL/GenBank/DDBJ databases">
        <title>Lake Tanganyika Metagenome-Assembled Genomes (MAGs).</title>
        <authorList>
            <person name="Tran P."/>
        </authorList>
    </citation>
    <scope>NUCLEOTIDE SEQUENCE</scope>
    <source>
        <strain evidence="5">M_DeepCast_400m_m2_100</strain>
    </source>
</reference>
<dbReference type="AlphaFoldDB" id="A0A937XCF8"/>
<organism evidence="5 6">
    <name type="scientific">Eiseniibacteriota bacterium</name>
    <dbReference type="NCBI Taxonomy" id="2212470"/>
    <lineage>
        <taxon>Bacteria</taxon>
        <taxon>Candidatus Eiseniibacteriota</taxon>
    </lineage>
</organism>
<comment type="caution">
    <text evidence="5">The sequence shown here is derived from an EMBL/GenBank/DDBJ whole genome shotgun (WGS) entry which is preliminary data.</text>
</comment>
<name>A0A937XCF8_UNCEI</name>
<dbReference type="Pfam" id="PF01648">
    <property type="entry name" value="ACPS"/>
    <property type="match status" value="1"/>
</dbReference>
<dbReference type="GO" id="GO:0005829">
    <property type="term" value="C:cytosol"/>
    <property type="evidence" value="ECO:0007669"/>
    <property type="project" value="TreeGrafter"/>
</dbReference>
<dbReference type="InterPro" id="IPR008278">
    <property type="entry name" value="4-PPantetheinyl_Trfase_dom"/>
</dbReference>
<dbReference type="PANTHER" id="PTHR12215:SF10">
    <property type="entry name" value="L-AMINOADIPATE-SEMIALDEHYDE DEHYDROGENASE-PHOSPHOPANTETHEINYL TRANSFERASE"/>
    <property type="match status" value="1"/>
</dbReference>
<dbReference type="Proteomes" id="UP000748308">
    <property type="component" value="Unassembled WGS sequence"/>
</dbReference>
<evidence type="ECO:0000259" key="4">
    <source>
        <dbReference type="Pfam" id="PF22624"/>
    </source>
</evidence>
<dbReference type="Gene3D" id="3.90.470.20">
    <property type="entry name" value="4'-phosphopantetheinyl transferase domain"/>
    <property type="match status" value="1"/>
</dbReference>